<dbReference type="OrthoDB" id="9777090at2"/>
<proteinExistence type="predicted"/>
<comment type="caution">
    <text evidence="3">The sequence shown here is derived from an EMBL/GenBank/DDBJ whole genome shotgun (WGS) entry which is preliminary data.</text>
</comment>
<evidence type="ECO:0000259" key="2">
    <source>
        <dbReference type="Pfam" id="PF12146"/>
    </source>
</evidence>
<dbReference type="PATRIC" id="fig|1300341.3.peg.402"/>
<name>A0A0P7A9I3_9FLAO</name>
<feature type="transmembrane region" description="Helical" evidence="1">
    <location>
        <begin position="7"/>
        <end position="25"/>
    </location>
</feature>
<feature type="domain" description="Serine aminopeptidase S33" evidence="2">
    <location>
        <begin position="70"/>
        <end position="178"/>
    </location>
</feature>
<dbReference type="STRING" id="1300341.I595_402"/>
<reference evidence="3 4" key="1">
    <citation type="submission" date="2015-09" db="EMBL/GenBank/DDBJ databases">
        <title>Genome sequence of the marine flavobacterium Croceitalea dokdonensis DOKDO 023 that contains proton- and sodium-pumping rhodopsins.</title>
        <authorList>
            <person name="Kwon S.-K."/>
            <person name="Lee H.K."/>
            <person name="Kwak M.-J."/>
            <person name="Kim J.F."/>
        </authorList>
    </citation>
    <scope>NUCLEOTIDE SEQUENCE [LARGE SCALE GENOMIC DNA]</scope>
    <source>
        <strain evidence="3 4">DOKDO 023</strain>
    </source>
</reference>
<dbReference type="InterPro" id="IPR029058">
    <property type="entry name" value="AB_hydrolase_fold"/>
</dbReference>
<organism evidence="3 4">
    <name type="scientific">Croceitalea dokdonensis DOKDO 023</name>
    <dbReference type="NCBI Taxonomy" id="1300341"/>
    <lineage>
        <taxon>Bacteria</taxon>
        <taxon>Pseudomonadati</taxon>
        <taxon>Bacteroidota</taxon>
        <taxon>Flavobacteriia</taxon>
        <taxon>Flavobacteriales</taxon>
        <taxon>Flavobacteriaceae</taxon>
        <taxon>Croceitalea</taxon>
    </lineage>
</organism>
<dbReference type="Pfam" id="PF12146">
    <property type="entry name" value="Hydrolase_4"/>
    <property type="match status" value="1"/>
</dbReference>
<evidence type="ECO:0000313" key="4">
    <source>
        <dbReference type="Proteomes" id="UP000050280"/>
    </source>
</evidence>
<gene>
    <name evidence="3" type="ORF">I595_402</name>
</gene>
<dbReference type="AlphaFoldDB" id="A0A0P7A9I3"/>
<dbReference type="Proteomes" id="UP000050280">
    <property type="component" value="Unassembled WGS sequence"/>
</dbReference>
<keyword evidence="3" id="KW-0378">Hydrolase</keyword>
<dbReference type="SUPFAM" id="SSF53474">
    <property type="entry name" value="alpha/beta-Hydrolases"/>
    <property type="match status" value="1"/>
</dbReference>
<keyword evidence="4" id="KW-1185">Reference proteome</keyword>
<dbReference type="RefSeq" id="WP_054557678.1">
    <property type="nucleotide sequence ID" value="NZ_LDJX01000001.1"/>
</dbReference>
<sequence length="264" mass="30709">MRKFKKITYFLLGFYVFLIIMLYFLQEKLIFLPTELPQDYAYEFSQPFEEFFLKAKDGARLNGLHFKAAKPKGVILYFHGNAGNLARWGQIATFFVEKQYDLVIMDYRTYGKSTGKLSEANLFADAQLFYDYTKQYYDEDLIRVYGRSLGAAIATQVASKNTPYQLILETPFYNLKDVARQRFAFLPLDLLLKYEFPSNQYIKQVNCPITIYHGTEDSVVDYKSGQRLFEVAEAPKEFITIPKGEHNNLAQFSEYLDTIEGALE</sequence>
<keyword evidence="1" id="KW-0812">Transmembrane</keyword>
<evidence type="ECO:0000256" key="1">
    <source>
        <dbReference type="SAM" id="Phobius"/>
    </source>
</evidence>
<protein>
    <submittedName>
        <fullName evidence="3">Hydrolase with alpha/beta fold protein</fullName>
    </submittedName>
</protein>
<evidence type="ECO:0000313" key="3">
    <source>
        <dbReference type="EMBL" id="KPM33499.1"/>
    </source>
</evidence>
<dbReference type="InterPro" id="IPR022742">
    <property type="entry name" value="Hydrolase_4"/>
</dbReference>
<keyword evidence="1" id="KW-0472">Membrane</keyword>
<keyword evidence="1" id="KW-1133">Transmembrane helix</keyword>
<dbReference type="EMBL" id="LDJX01000001">
    <property type="protein sequence ID" value="KPM33499.1"/>
    <property type="molecule type" value="Genomic_DNA"/>
</dbReference>
<accession>A0A0P7A9I3</accession>
<dbReference type="PANTHER" id="PTHR12277">
    <property type="entry name" value="ALPHA/BETA HYDROLASE DOMAIN-CONTAINING PROTEIN"/>
    <property type="match status" value="1"/>
</dbReference>
<dbReference type="GO" id="GO:0016787">
    <property type="term" value="F:hydrolase activity"/>
    <property type="evidence" value="ECO:0007669"/>
    <property type="project" value="UniProtKB-KW"/>
</dbReference>
<dbReference type="PANTHER" id="PTHR12277:SF81">
    <property type="entry name" value="PROTEIN ABHD13"/>
    <property type="match status" value="1"/>
</dbReference>
<dbReference type="Gene3D" id="3.40.50.1820">
    <property type="entry name" value="alpha/beta hydrolase"/>
    <property type="match status" value="1"/>
</dbReference>